<dbReference type="PANTHER" id="PTHR23266">
    <property type="entry name" value="IMMUNOGLOBULIN HEAVY CHAIN"/>
    <property type="match status" value="1"/>
</dbReference>
<dbReference type="Pfam" id="PF07686">
    <property type="entry name" value="V-set"/>
    <property type="match status" value="1"/>
</dbReference>
<evidence type="ECO:0000256" key="1">
    <source>
        <dbReference type="ARBA" id="ARBA00022859"/>
    </source>
</evidence>
<proteinExistence type="predicted"/>
<evidence type="ECO:0000313" key="6">
    <source>
        <dbReference type="EMBL" id="MEQ2221123.1"/>
    </source>
</evidence>
<feature type="chain" id="PRO_5046553474" description="Ig-like domain-containing protein" evidence="4">
    <location>
        <begin position="18"/>
        <end position="140"/>
    </location>
</feature>
<gene>
    <name evidence="6" type="ORF">ILYODFUR_012488</name>
</gene>
<protein>
    <recommendedName>
        <fullName evidence="5">Ig-like domain-containing protein</fullName>
    </recommendedName>
</protein>
<organism evidence="6 7">
    <name type="scientific">Ilyodon furcidens</name>
    <name type="common">goldbreast splitfin</name>
    <dbReference type="NCBI Taxonomy" id="33524"/>
    <lineage>
        <taxon>Eukaryota</taxon>
        <taxon>Metazoa</taxon>
        <taxon>Chordata</taxon>
        <taxon>Craniata</taxon>
        <taxon>Vertebrata</taxon>
        <taxon>Euteleostomi</taxon>
        <taxon>Actinopterygii</taxon>
        <taxon>Neopterygii</taxon>
        <taxon>Teleostei</taxon>
        <taxon>Neoteleostei</taxon>
        <taxon>Acanthomorphata</taxon>
        <taxon>Ovalentaria</taxon>
        <taxon>Atherinomorphae</taxon>
        <taxon>Cyprinodontiformes</taxon>
        <taxon>Goodeidae</taxon>
        <taxon>Ilyodon</taxon>
    </lineage>
</organism>
<dbReference type="SUPFAM" id="SSF48726">
    <property type="entry name" value="Immunoglobulin"/>
    <property type="match status" value="1"/>
</dbReference>
<dbReference type="InterPro" id="IPR050199">
    <property type="entry name" value="IgHV"/>
</dbReference>
<dbReference type="InterPro" id="IPR036179">
    <property type="entry name" value="Ig-like_dom_sf"/>
</dbReference>
<dbReference type="Gene3D" id="2.60.40.10">
    <property type="entry name" value="Immunoglobulins"/>
    <property type="match status" value="1"/>
</dbReference>
<sequence length="140" mass="15958">MCLLTLLLLLAAAYVKCHQLTQPSSLMLQPDVKCEQLTQPSSLTLQPGDLMTLNCQVSYSLSSWRTNWIRQPVGKGLEWVCSAHFGHATLYKESLKNKFRMDQEPSSKIVTLNGQNMQPEDTAVYYCARERHCDTNYQQT</sequence>
<keyword evidence="4" id="KW-0732">Signal</keyword>
<keyword evidence="1" id="KW-0391">Immunity</keyword>
<comment type="caution">
    <text evidence="6">The sequence shown here is derived from an EMBL/GenBank/DDBJ whole genome shotgun (WGS) entry which is preliminary data.</text>
</comment>
<feature type="domain" description="Ig-like" evidence="5">
    <location>
        <begin position="30"/>
        <end position="140"/>
    </location>
</feature>
<keyword evidence="3" id="KW-1280">Immunoglobulin</keyword>
<keyword evidence="2" id="KW-1064">Adaptive immunity</keyword>
<dbReference type="Proteomes" id="UP001482620">
    <property type="component" value="Unassembled WGS sequence"/>
</dbReference>
<feature type="signal peptide" evidence="4">
    <location>
        <begin position="1"/>
        <end position="17"/>
    </location>
</feature>
<dbReference type="InterPro" id="IPR007110">
    <property type="entry name" value="Ig-like_dom"/>
</dbReference>
<reference evidence="6 7" key="1">
    <citation type="submission" date="2021-06" db="EMBL/GenBank/DDBJ databases">
        <authorList>
            <person name="Palmer J.M."/>
        </authorList>
    </citation>
    <scope>NUCLEOTIDE SEQUENCE [LARGE SCALE GENOMIC DNA]</scope>
    <source>
        <strain evidence="7">if_2019</strain>
        <tissue evidence="6">Muscle</tissue>
    </source>
</reference>
<dbReference type="EMBL" id="JAHRIQ010000983">
    <property type="protein sequence ID" value="MEQ2221123.1"/>
    <property type="molecule type" value="Genomic_DNA"/>
</dbReference>
<evidence type="ECO:0000256" key="3">
    <source>
        <dbReference type="ARBA" id="ARBA00043265"/>
    </source>
</evidence>
<name>A0ABV0SNL9_9TELE</name>
<evidence type="ECO:0000313" key="7">
    <source>
        <dbReference type="Proteomes" id="UP001482620"/>
    </source>
</evidence>
<evidence type="ECO:0000256" key="4">
    <source>
        <dbReference type="SAM" id="SignalP"/>
    </source>
</evidence>
<dbReference type="InterPro" id="IPR013106">
    <property type="entry name" value="Ig_V-set"/>
</dbReference>
<dbReference type="SMART" id="SM00406">
    <property type="entry name" value="IGv"/>
    <property type="match status" value="1"/>
</dbReference>
<dbReference type="InterPro" id="IPR013783">
    <property type="entry name" value="Ig-like_fold"/>
</dbReference>
<dbReference type="PROSITE" id="PS50835">
    <property type="entry name" value="IG_LIKE"/>
    <property type="match status" value="1"/>
</dbReference>
<evidence type="ECO:0000259" key="5">
    <source>
        <dbReference type="PROSITE" id="PS50835"/>
    </source>
</evidence>
<keyword evidence="7" id="KW-1185">Reference proteome</keyword>
<evidence type="ECO:0000256" key="2">
    <source>
        <dbReference type="ARBA" id="ARBA00023130"/>
    </source>
</evidence>
<accession>A0ABV0SNL9</accession>